<accession>A0AA96IXX4</accession>
<name>A0AA96IXX4_9VIRU</name>
<evidence type="ECO:0000313" key="1">
    <source>
        <dbReference type="EMBL" id="WNL49591.1"/>
    </source>
</evidence>
<sequence>MKRLLEFFFEEGRFDRQYSARKRLPVCCINKPK</sequence>
<gene>
    <name evidence="1" type="ORF">MarFTMF_075</name>
</gene>
<dbReference type="EMBL" id="OR343188">
    <property type="protein sequence ID" value="WNL49591.1"/>
    <property type="molecule type" value="Genomic_DNA"/>
</dbReference>
<organism evidence="1">
    <name type="scientific">Marseillevirus sp</name>
    <dbReference type="NCBI Taxonomy" id="2809551"/>
    <lineage>
        <taxon>Viruses</taxon>
        <taxon>Varidnaviria</taxon>
        <taxon>Bamfordvirae</taxon>
        <taxon>Nucleocytoviricota</taxon>
        <taxon>Megaviricetes</taxon>
        <taxon>Pimascovirales</taxon>
        <taxon>Pimascovirales incertae sedis</taxon>
        <taxon>Marseilleviridae</taxon>
        <taxon>Marseillevirus</taxon>
    </lineage>
</organism>
<proteinExistence type="predicted"/>
<reference evidence="1" key="1">
    <citation type="submission" date="2023-07" db="EMBL/GenBank/DDBJ databases">
        <authorList>
            <person name="Xia Y."/>
        </authorList>
    </citation>
    <scope>NUCLEOTIDE SEQUENCE</scope>
    <source>
        <strain evidence="1">F</strain>
    </source>
</reference>
<protein>
    <submittedName>
        <fullName evidence="1">Uncharacterized protein</fullName>
    </submittedName>
</protein>